<dbReference type="Gene3D" id="1.10.486.10">
    <property type="entry name" value="PCRA, domain 4"/>
    <property type="match status" value="1"/>
</dbReference>
<keyword evidence="8" id="KW-0238">DNA-binding</keyword>
<dbReference type="Pfam" id="PF13361">
    <property type="entry name" value="UvrD_C"/>
    <property type="match status" value="2"/>
</dbReference>
<dbReference type="Gene3D" id="3.40.50.300">
    <property type="entry name" value="P-loop containing nucleotide triphosphate hydrolases"/>
    <property type="match status" value="4"/>
</dbReference>
<keyword evidence="1" id="KW-0540">Nuclease</keyword>
<keyword evidence="9" id="KW-0234">DNA repair</keyword>
<keyword evidence="5 14" id="KW-0347">Helicase</keyword>
<dbReference type="GO" id="GO:0004527">
    <property type="term" value="F:exonuclease activity"/>
    <property type="evidence" value="ECO:0007669"/>
    <property type="project" value="UniProtKB-KW"/>
</dbReference>
<dbReference type="EC" id="5.6.2.4" evidence="12"/>
<evidence type="ECO:0000256" key="4">
    <source>
        <dbReference type="ARBA" id="ARBA00022801"/>
    </source>
</evidence>
<feature type="domain" description="UvrD-like helicase ATP-binding" evidence="16">
    <location>
        <begin position="26"/>
        <end position="425"/>
    </location>
</feature>
<keyword evidence="3" id="KW-0227">DNA damage</keyword>
<evidence type="ECO:0000256" key="10">
    <source>
        <dbReference type="ARBA" id="ARBA00023235"/>
    </source>
</evidence>
<evidence type="ECO:0000256" key="15">
    <source>
        <dbReference type="SAM" id="MobiDB-lite"/>
    </source>
</evidence>
<protein>
    <recommendedName>
        <fullName evidence="12">DNA 3'-5' helicase</fullName>
        <ecNumber evidence="12">5.6.2.4</ecNumber>
    </recommendedName>
</protein>
<evidence type="ECO:0000256" key="14">
    <source>
        <dbReference type="PROSITE-ProRule" id="PRU00560"/>
    </source>
</evidence>
<dbReference type="InterPro" id="IPR027417">
    <property type="entry name" value="P-loop_NTPase"/>
</dbReference>
<dbReference type="GO" id="GO:0003677">
    <property type="term" value="F:DNA binding"/>
    <property type="evidence" value="ECO:0007669"/>
    <property type="project" value="UniProtKB-KW"/>
</dbReference>
<evidence type="ECO:0000256" key="5">
    <source>
        <dbReference type="ARBA" id="ARBA00022806"/>
    </source>
</evidence>
<dbReference type="InterPro" id="IPR011604">
    <property type="entry name" value="PDDEXK-like_dom_sf"/>
</dbReference>
<evidence type="ECO:0000256" key="6">
    <source>
        <dbReference type="ARBA" id="ARBA00022839"/>
    </source>
</evidence>
<feature type="region of interest" description="Disordered" evidence="15">
    <location>
        <begin position="1"/>
        <end position="22"/>
    </location>
</feature>
<evidence type="ECO:0000313" key="18">
    <source>
        <dbReference type="EMBL" id="CAA9502962.1"/>
    </source>
</evidence>
<keyword evidence="4 14" id="KW-0378">Hydrolase</keyword>
<keyword evidence="7 14" id="KW-0067">ATP-binding</keyword>
<evidence type="ECO:0000259" key="17">
    <source>
        <dbReference type="PROSITE" id="PS51217"/>
    </source>
</evidence>
<dbReference type="PROSITE" id="PS51217">
    <property type="entry name" value="UVRD_HELICASE_CTER"/>
    <property type="match status" value="1"/>
</dbReference>
<dbReference type="GO" id="GO:0000725">
    <property type="term" value="P:recombinational repair"/>
    <property type="evidence" value="ECO:0007669"/>
    <property type="project" value="TreeGrafter"/>
</dbReference>
<reference evidence="18" key="1">
    <citation type="submission" date="2020-02" db="EMBL/GenBank/DDBJ databases">
        <authorList>
            <person name="Meier V. D."/>
        </authorList>
    </citation>
    <scope>NUCLEOTIDE SEQUENCE</scope>
    <source>
        <strain evidence="18">AVDCRST_MAG69</strain>
    </source>
</reference>
<dbReference type="SUPFAM" id="SSF52540">
    <property type="entry name" value="P-loop containing nucleoside triphosphate hydrolases"/>
    <property type="match status" value="1"/>
</dbReference>
<dbReference type="PANTHER" id="PTHR11070:SF2">
    <property type="entry name" value="ATP-DEPENDENT DNA HELICASE SRS2"/>
    <property type="match status" value="1"/>
</dbReference>
<evidence type="ECO:0000256" key="2">
    <source>
        <dbReference type="ARBA" id="ARBA00022741"/>
    </source>
</evidence>
<keyword evidence="6" id="KW-0269">Exonuclease</keyword>
<comment type="catalytic activity">
    <reaction evidence="11">
        <text>Couples ATP hydrolysis with the unwinding of duplex DNA by translocating in the 3'-5' direction.</text>
        <dbReference type="EC" id="5.6.2.4"/>
    </reaction>
</comment>
<feature type="binding site" evidence="14">
    <location>
        <begin position="47"/>
        <end position="54"/>
    </location>
    <ligand>
        <name>ATP</name>
        <dbReference type="ChEBI" id="CHEBI:30616"/>
    </ligand>
</feature>
<evidence type="ECO:0000256" key="1">
    <source>
        <dbReference type="ARBA" id="ARBA00022722"/>
    </source>
</evidence>
<evidence type="ECO:0000256" key="7">
    <source>
        <dbReference type="ARBA" id="ARBA00022840"/>
    </source>
</evidence>
<dbReference type="AlphaFoldDB" id="A0A6J4SR14"/>
<dbReference type="Gene3D" id="3.90.320.10">
    <property type="match status" value="1"/>
</dbReference>
<dbReference type="InterPro" id="IPR000212">
    <property type="entry name" value="DNA_helicase_UvrD/REP"/>
</dbReference>
<feature type="domain" description="UvrD-like helicase C-terminal" evidence="17">
    <location>
        <begin position="426"/>
        <end position="731"/>
    </location>
</feature>
<dbReference type="PANTHER" id="PTHR11070">
    <property type="entry name" value="UVRD / RECB / PCRA DNA HELICASE FAMILY MEMBER"/>
    <property type="match status" value="1"/>
</dbReference>
<dbReference type="GO" id="GO:0043138">
    <property type="term" value="F:3'-5' DNA helicase activity"/>
    <property type="evidence" value="ECO:0007669"/>
    <property type="project" value="UniProtKB-EC"/>
</dbReference>
<dbReference type="Pfam" id="PF00580">
    <property type="entry name" value="UvrD-helicase"/>
    <property type="match status" value="1"/>
</dbReference>
<dbReference type="InterPro" id="IPR011335">
    <property type="entry name" value="Restrct_endonuc-II-like"/>
</dbReference>
<evidence type="ECO:0000259" key="16">
    <source>
        <dbReference type="PROSITE" id="PS51198"/>
    </source>
</evidence>
<keyword evidence="10" id="KW-0413">Isomerase</keyword>
<dbReference type="EMBL" id="CADCVP010000213">
    <property type="protein sequence ID" value="CAA9502962.1"/>
    <property type="molecule type" value="Genomic_DNA"/>
</dbReference>
<gene>
    <name evidence="18" type="ORF">AVDCRST_MAG69-1999</name>
</gene>
<dbReference type="SUPFAM" id="SSF52980">
    <property type="entry name" value="Restriction endonuclease-like"/>
    <property type="match status" value="1"/>
</dbReference>
<evidence type="ECO:0000256" key="8">
    <source>
        <dbReference type="ARBA" id="ARBA00023125"/>
    </source>
</evidence>
<dbReference type="Pfam" id="PF12705">
    <property type="entry name" value="PDDEXK_1"/>
    <property type="match status" value="1"/>
</dbReference>
<proteinExistence type="predicted"/>
<dbReference type="InterPro" id="IPR014016">
    <property type="entry name" value="UvrD-like_ATP-bd"/>
</dbReference>
<evidence type="ECO:0000256" key="9">
    <source>
        <dbReference type="ARBA" id="ARBA00023204"/>
    </source>
</evidence>
<organism evidence="18">
    <name type="scientific">uncultured Solirubrobacteraceae bacterium</name>
    <dbReference type="NCBI Taxonomy" id="1162706"/>
    <lineage>
        <taxon>Bacteria</taxon>
        <taxon>Bacillati</taxon>
        <taxon>Actinomycetota</taxon>
        <taxon>Thermoleophilia</taxon>
        <taxon>Solirubrobacterales</taxon>
        <taxon>Solirubrobacteraceae</taxon>
        <taxon>environmental samples</taxon>
    </lineage>
</organism>
<evidence type="ECO:0000256" key="12">
    <source>
        <dbReference type="ARBA" id="ARBA00034808"/>
    </source>
</evidence>
<feature type="non-terminal residue" evidence="18">
    <location>
        <position position="1217"/>
    </location>
</feature>
<dbReference type="InterPro" id="IPR014017">
    <property type="entry name" value="DNA_helicase_UvrD-like_C"/>
</dbReference>
<name>A0A6J4SR14_9ACTN</name>
<evidence type="ECO:0000256" key="11">
    <source>
        <dbReference type="ARBA" id="ARBA00034617"/>
    </source>
</evidence>
<sequence length="1217" mass="130672">MTNPGPAGRITGSPMPGAMPAQDAARVFTDEQRAAIEARTGSQLLSANAGSGKTAVMVERFVEAVLRDGVAVSAILALTFTEKAAGELRERLRRRLLELGESERAREADGAWVGTIHGFCARVLRAEPLAAGLDPRFTVLDEATAQRLAGHAWEEALEDWAGAHGEAALALAGAYGINLQPLVVETHAALRSAGQTVSRLPLPAPAAARPDCSALARARALAFEALRSAAAGKRVERAREVLTACEELLSGCGPDHPVPVPAALDAARLAGGSGALAGEECEAYRDAFQRYAQDCADHHARDALALIDDLLGRFDAAYAAGKRRRGSLDFADLELFTRDLLAASPARRSRWSERFALLMVDEFQDTNRVQLDILEFLERDNLFAVGDELQSIYGFRHADVTIFRERRAALPAERIRRLTANFRSREPVLDVLNGVFAPVFEERFSPLRAGRRDGSQPGAAVELLMTDARGWDAREGDLGLADVADQAWRRAEARRLAERIARELEAGRRPGEIVVLVRSTASLRLFEQALEERGVATYVLGGRGYWSQEQVRDGLAYLAALANPLDELALLGALASPFCGVGSDALITLAEAGRRSGGGLGAALELAHAWEGLEHLDPAEAGRLRRFAALLAAERERAERDSPEVLLERAVLATGYDLAILGRAGGDRRMANLRKLMRLAREYDAAEGRDLRGFIAYATGRDLREAREGEAPLEAEDLDAVRLMTIHRAKGLEFPVVAVADLGRQGGSGRSPLLIARDGRVGLRLATLGGGSRVDALDYRALADEQAAAEDEEERRLLYVAMTRAEELLILSGGIDPDRPPSPRPGGAPIAWLLPALLDRPAEVLADPRAREPDGLEVQRSWDGRPARMRVRVDTVDGTLLSDMRTAAAGDRVTAPRDDGFTAPRDLATAASSPAVAAALDAGESPTAPALVAPVGRATPVRLSYTALQDYARCPYRFYLQRRLGLPSEPVEDGMPGEQLQLAPAPPAVSARVRGVVAHHLLEELDFAAPAAPGSARVADLMREEGAGAHTLADVEDLRAMVARFRGSALCGRLAEAAAIRREAPFAFAVRPGVEPLLTGVLDVHAVERDGRVLVVDYKSDRLGTRCPSEVVDSDYAIQRAVYALAVLASGAEAVDVAYCFLERPDEVVATRFTPADAPSLSDAVLAAADGVLEGRWPVAAAPHRELCGDCPGRRVLCSHPEHLTSRDPRGAHEDRG</sequence>
<evidence type="ECO:0000256" key="13">
    <source>
        <dbReference type="ARBA" id="ARBA00048988"/>
    </source>
</evidence>
<evidence type="ECO:0000256" key="3">
    <source>
        <dbReference type="ARBA" id="ARBA00022763"/>
    </source>
</evidence>
<dbReference type="GO" id="GO:0005524">
    <property type="term" value="F:ATP binding"/>
    <property type="evidence" value="ECO:0007669"/>
    <property type="project" value="UniProtKB-UniRule"/>
</dbReference>
<dbReference type="InterPro" id="IPR038726">
    <property type="entry name" value="PDDEXK_AddAB-type"/>
</dbReference>
<keyword evidence="2 14" id="KW-0547">Nucleotide-binding</keyword>
<accession>A0A6J4SR14</accession>
<dbReference type="PROSITE" id="PS51198">
    <property type="entry name" value="UVRD_HELICASE_ATP_BIND"/>
    <property type="match status" value="1"/>
</dbReference>
<comment type="catalytic activity">
    <reaction evidence="13">
        <text>ATP + H2O = ADP + phosphate + H(+)</text>
        <dbReference type="Rhea" id="RHEA:13065"/>
        <dbReference type="ChEBI" id="CHEBI:15377"/>
        <dbReference type="ChEBI" id="CHEBI:15378"/>
        <dbReference type="ChEBI" id="CHEBI:30616"/>
        <dbReference type="ChEBI" id="CHEBI:43474"/>
        <dbReference type="ChEBI" id="CHEBI:456216"/>
        <dbReference type="EC" id="5.6.2.4"/>
    </reaction>
</comment>